<dbReference type="InterPro" id="IPR032675">
    <property type="entry name" value="LRR_dom_sf"/>
</dbReference>
<dbReference type="SUPFAM" id="SSF52047">
    <property type="entry name" value="RNI-like"/>
    <property type="match status" value="1"/>
</dbReference>
<comment type="subcellular location">
    <subcellularLocation>
        <location evidence="1">Cytoplasm</location>
        <location evidence="1">Cytoskeleton</location>
        <location evidence="1">Cilium axoneme</location>
    </subcellularLocation>
</comment>
<organism evidence="2 3">
    <name type="scientific">Chlamydomonas eustigma</name>
    <dbReference type="NCBI Taxonomy" id="1157962"/>
    <lineage>
        <taxon>Eukaryota</taxon>
        <taxon>Viridiplantae</taxon>
        <taxon>Chlorophyta</taxon>
        <taxon>core chlorophytes</taxon>
        <taxon>Chlorophyceae</taxon>
        <taxon>CS clade</taxon>
        <taxon>Chlamydomonadales</taxon>
        <taxon>Chlamydomonadaceae</taxon>
        <taxon>Chlamydomonas</taxon>
    </lineage>
</organism>
<dbReference type="OrthoDB" id="537968at2759"/>
<keyword evidence="3" id="KW-1185">Reference proteome</keyword>
<dbReference type="PANTHER" id="PTHR24114">
    <property type="entry name" value="LEUCINE RICH REPEAT FAMILY PROTEIN"/>
    <property type="match status" value="1"/>
</dbReference>
<dbReference type="EMBL" id="BEGY01000067">
    <property type="protein sequence ID" value="GAX81585.1"/>
    <property type="molecule type" value="Genomic_DNA"/>
</dbReference>
<evidence type="ECO:0000256" key="1">
    <source>
        <dbReference type="ARBA" id="ARBA00004430"/>
    </source>
</evidence>
<sequence length="375" mass="40792">MQFAKCGREINVRSNTLKVGELDEIIESLHRDTDCQFADFSHITLTASHVKMLKQFLTANKVLIGLSLNSTGFNAGMVQELAQALKGEGSGKANTTLVDIDLSDNPGINDRGAQNLSEVLLEISKNNTRGGLRCLSMSNTGLTVDGVRALCLGLLASDSLEVLELENCQMDCSPSAVVDDPLKACDKAVSSISSMLQCNTRLCFLSLANCRLCTRSVGALATEIEFHEGLEGLDLSRNPFAAGGMDLMAQGIQNLRYLSLSAVNMCSTGFTQLLRALKENSALNELDVTHNFVQKIDGKVFREFNQKNTTLRKIDLRWNRLSPEVCESLSHAFTSRTKAVIIGRKQHQGSGSLRQLASRVGVSSGLCRSWLTGRT</sequence>
<dbReference type="PANTHER" id="PTHR24114:SF2">
    <property type="entry name" value="F-BOX DOMAIN-CONTAINING PROTEIN-RELATED"/>
    <property type="match status" value="1"/>
</dbReference>
<accession>A0A250XET3</accession>
<dbReference type="AlphaFoldDB" id="A0A250XET3"/>
<dbReference type="Gene3D" id="3.80.10.10">
    <property type="entry name" value="Ribonuclease Inhibitor"/>
    <property type="match status" value="2"/>
</dbReference>
<dbReference type="InterPro" id="IPR052394">
    <property type="entry name" value="LRR-containing"/>
</dbReference>
<protein>
    <submittedName>
        <fullName evidence="2">Uncharacterized protein</fullName>
    </submittedName>
</protein>
<dbReference type="InterPro" id="IPR001611">
    <property type="entry name" value="Leu-rich_rpt"/>
</dbReference>
<dbReference type="GO" id="GO:0005930">
    <property type="term" value="C:axoneme"/>
    <property type="evidence" value="ECO:0007669"/>
    <property type="project" value="UniProtKB-SubCell"/>
</dbReference>
<evidence type="ECO:0000313" key="3">
    <source>
        <dbReference type="Proteomes" id="UP000232323"/>
    </source>
</evidence>
<reference evidence="2 3" key="1">
    <citation type="submission" date="2017-08" db="EMBL/GenBank/DDBJ databases">
        <title>Acidophilic green algal genome provides insights into adaptation to an acidic environment.</title>
        <authorList>
            <person name="Hirooka S."/>
            <person name="Hirose Y."/>
            <person name="Kanesaki Y."/>
            <person name="Higuchi S."/>
            <person name="Fujiwara T."/>
            <person name="Onuma R."/>
            <person name="Era A."/>
            <person name="Ohbayashi R."/>
            <person name="Uzuka A."/>
            <person name="Nozaki H."/>
            <person name="Yoshikawa H."/>
            <person name="Miyagishima S.Y."/>
        </authorList>
    </citation>
    <scope>NUCLEOTIDE SEQUENCE [LARGE SCALE GENOMIC DNA]</scope>
    <source>
        <strain evidence="2 3">NIES-2499</strain>
    </source>
</reference>
<gene>
    <name evidence="2" type="ORF">CEUSTIGMA_g9013.t1</name>
</gene>
<evidence type="ECO:0000313" key="2">
    <source>
        <dbReference type="EMBL" id="GAX81585.1"/>
    </source>
</evidence>
<name>A0A250XET3_9CHLO</name>
<dbReference type="Pfam" id="PF13516">
    <property type="entry name" value="LRR_6"/>
    <property type="match status" value="2"/>
</dbReference>
<dbReference type="SMART" id="SM00368">
    <property type="entry name" value="LRR_RI"/>
    <property type="match status" value="6"/>
</dbReference>
<proteinExistence type="predicted"/>
<comment type="caution">
    <text evidence="2">The sequence shown here is derived from an EMBL/GenBank/DDBJ whole genome shotgun (WGS) entry which is preliminary data.</text>
</comment>
<dbReference type="Proteomes" id="UP000232323">
    <property type="component" value="Unassembled WGS sequence"/>
</dbReference>